<keyword evidence="2" id="KW-1185">Reference proteome</keyword>
<evidence type="ECO:0000313" key="2">
    <source>
        <dbReference type="Proteomes" id="UP000246984"/>
    </source>
</evidence>
<name>A0A2U8UK94_9CAUD</name>
<dbReference type="Proteomes" id="UP000246984">
    <property type="component" value="Segment"/>
</dbReference>
<dbReference type="EMBL" id="MH153808">
    <property type="protein sequence ID" value="AWN04144.1"/>
    <property type="molecule type" value="Genomic_DNA"/>
</dbReference>
<protein>
    <submittedName>
        <fullName evidence="1">Uncharacterized protein</fullName>
    </submittedName>
</protein>
<accession>A0A2U8UK94</accession>
<dbReference type="GeneID" id="65113060"/>
<sequence>MIMINPSNVADFHAAGEGTYWWHDSATDAYLVTDTFDPPTTDSVYLMPWDGPWFAQWGENWAAAADQLNSVIARQEEEPTDG</sequence>
<proteinExistence type="predicted"/>
<evidence type="ECO:0000313" key="1">
    <source>
        <dbReference type="EMBL" id="AWN04144.1"/>
    </source>
</evidence>
<reference evidence="2" key="1">
    <citation type="submission" date="2018-03" db="EMBL/GenBank/DDBJ databases">
        <authorList>
            <person name="Keele B.F."/>
        </authorList>
    </citation>
    <scope>NUCLEOTIDE SEQUENCE [LARGE SCALE GENOMIC DNA]</scope>
</reference>
<gene>
    <name evidence="1" type="primary">31</name>
    <name evidence="1" type="ORF">PBI_PETRA_31</name>
</gene>
<dbReference type="RefSeq" id="YP_010095425.1">
    <property type="nucleotide sequence ID" value="NC_055745.1"/>
</dbReference>
<organism evidence="1 2">
    <name type="scientific">Gordonia phage Petra</name>
    <dbReference type="NCBI Taxonomy" id="2182347"/>
    <lineage>
        <taxon>Viruses</taxon>
        <taxon>Duplodnaviria</taxon>
        <taxon>Heunggongvirae</taxon>
        <taxon>Uroviricota</taxon>
        <taxon>Caudoviricetes</taxon>
        <taxon>Jujuvirus</taxon>
        <taxon>Jujuvirus petra</taxon>
    </lineage>
</organism>
<dbReference type="KEGG" id="vg:65113060"/>